<evidence type="ECO:0000256" key="5">
    <source>
        <dbReference type="ARBA" id="ARBA00023288"/>
    </source>
</evidence>
<dbReference type="PANTHER" id="PTHR43649:SF33">
    <property type="entry name" value="POLYGALACTURONAN_RHAMNOGALACTURONAN-BINDING PROTEIN YTCQ"/>
    <property type="match status" value="1"/>
</dbReference>
<reference evidence="6 7" key="1">
    <citation type="submission" date="2019-05" db="EMBL/GenBank/DDBJ databases">
        <title>We sequenced the genome of Paenibacillus hemerocallicola KCTC 33185 for further insight into its adaptation and study the phylogeny of Paenibacillus.</title>
        <authorList>
            <person name="Narsing Rao M.P."/>
        </authorList>
    </citation>
    <scope>NUCLEOTIDE SEQUENCE [LARGE SCALE GENOMIC DNA]</scope>
    <source>
        <strain evidence="6 7">KCTC 33185</strain>
    </source>
</reference>
<dbReference type="Proteomes" id="UP000307943">
    <property type="component" value="Unassembled WGS sequence"/>
</dbReference>
<evidence type="ECO:0000256" key="3">
    <source>
        <dbReference type="ARBA" id="ARBA00023136"/>
    </source>
</evidence>
<dbReference type="AlphaFoldDB" id="A0A5C4TAS8"/>
<evidence type="ECO:0000256" key="2">
    <source>
        <dbReference type="ARBA" id="ARBA00022729"/>
    </source>
</evidence>
<dbReference type="EMBL" id="VDCQ01000016">
    <property type="protein sequence ID" value="TNJ65710.1"/>
    <property type="molecule type" value="Genomic_DNA"/>
</dbReference>
<keyword evidence="7" id="KW-1185">Reference proteome</keyword>
<dbReference type="OrthoDB" id="2544341at2"/>
<keyword evidence="4" id="KW-0564">Palmitate</keyword>
<dbReference type="SUPFAM" id="SSF53850">
    <property type="entry name" value="Periplasmic binding protein-like II"/>
    <property type="match status" value="1"/>
</dbReference>
<keyword evidence="2" id="KW-0732">Signal</keyword>
<evidence type="ECO:0000313" key="7">
    <source>
        <dbReference type="Proteomes" id="UP000307943"/>
    </source>
</evidence>
<keyword evidence="1" id="KW-1003">Cell membrane</keyword>
<evidence type="ECO:0000256" key="4">
    <source>
        <dbReference type="ARBA" id="ARBA00023139"/>
    </source>
</evidence>
<dbReference type="PANTHER" id="PTHR43649">
    <property type="entry name" value="ARABINOSE-BINDING PROTEIN-RELATED"/>
    <property type="match status" value="1"/>
</dbReference>
<sequence>MSFYSGDIDFKEFRCAASFCKRYHFFCDLAKMRSEIEKEEVRMTGVSRNFKVGTLLLMSSLLAAGCGGSGDNGSAAPVMEKKEPFEMSIYAAGVSVKEFDDRFRKTLEAKFPHITFKYRTNQPGATITEFVAQGDIPDLIRTDIPTLKTLYTDLGLAYDLREMVKKYKYDLNRFNSVFTQEIIDVMGTGAMYGLPVPPYFPQVLYYNKDLFDKFGVAYPKDGMTLDDVYELAKKMSRTDGGVTYRGFSANTMAFLRDNPFSHPILDPKTDALSDPERWKGLFTTLKRFYDIPNNAIGKTVAEENNAFSKGNVAMQINQHSVYLIIPPEVNWDLVSAPLISGAPKMMGQRGPAYWSITNQSKHKEEAFQAIMEMLSDEIQMQDSKNGIPTTLASKEIQAALGKDHPVYSKKNMNSLNLYPPISATPKRQSGLVDVALGTQQNLMSGQFQKFATNAMDINSVMREADELLKKEVQKEKEKTGAK</sequence>
<keyword evidence="3" id="KW-0472">Membrane</keyword>
<protein>
    <submittedName>
        <fullName evidence="6">Extracellular solute-binding protein</fullName>
    </submittedName>
</protein>
<evidence type="ECO:0000256" key="1">
    <source>
        <dbReference type="ARBA" id="ARBA00022475"/>
    </source>
</evidence>
<proteinExistence type="predicted"/>
<keyword evidence="5" id="KW-0449">Lipoprotein</keyword>
<organism evidence="6 7">
    <name type="scientific">Paenibacillus hemerocallicola</name>
    <dbReference type="NCBI Taxonomy" id="1172614"/>
    <lineage>
        <taxon>Bacteria</taxon>
        <taxon>Bacillati</taxon>
        <taxon>Bacillota</taxon>
        <taxon>Bacilli</taxon>
        <taxon>Bacillales</taxon>
        <taxon>Paenibacillaceae</taxon>
        <taxon>Paenibacillus</taxon>
    </lineage>
</organism>
<dbReference type="Gene3D" id="3.40.190.10">
    <property type="entry name" value="Periplasmic binding protein-like II"/>
    <property type="match status" value="1"/>
</dbReference>
<evidence type="ECO:0000313" key="6">
    <source>
        <dbReference type="EMBL" id="TNJ65710.1"/>
    </source>
</evidence>
<name>A0A5C4TAS8_9BACL</name>
<dbReference type="InterPro" id="IPR006059">
    <property type="entry name" value="SBP"/>
</dbReference>
<accession>A0A5C4TAS8</accession>
<dbReference type="Pfam" id="PF01547">
    <property type="entry name" value="SBP_bac_1"/>
    <property type="match status" value="1"/>
</dbReference>
<gene>
    <name evidence="6" type="ORF">FE784_13735</name>
</gene>
<comment type="caution">
    <text evidence="6">The sequence shown here is derived from an EMBL/GenBank/DDBJ whole genome shotgun (WGS) entry which is preliminary data.</text>
</comment>
<dbReference type="InterPro" id="IPR050490">
    <property type="entry name" value="Bact_solute-bd_prot1"/>
</dbReference>